<feature type="domain" description="CHK kinase-like" evidence="1">
    <location>
        <begin position="151"/>
        <end position="343"/>
    </location>
</feature>
<name>A0A8S1E7Q7_9PELO</name>
<dbReference type="OrthoDB" id="5777157at2759"/>
<dbReference type="Pfam" id="PF07914">
    <property type="entry name" value="DUF1679"/>
    <property type="match status" value="1"/>
</dbReference>
<evidence type="ECO:0000313" key="3">
    <source>
        <dbReference type="Proteomes" id="UP000494206"/>
    </source>
</evidence>
<dbReference type="SUPFAM" id="SSF56112">
    <property type="entry name" value="Protein kinase-like (PK-like)"/>
    <property type="match status" value="1"/>
</dbReference>
<keyword evidence="3" id="KW-1185">Reference proteome</keyword>
<dbReference type="Gene3D" id="3.90.1200.10">
    <property type="match status" value="1"/>
</dbReference>
<dbReference type="PANTHER" id="PTHR23020">
    <property type="entry name" value="UNCHARACTERIZED NUCLEAR HORMONE RECEPTOR-RELATED"/>
    <property type="match status" value="1"/>
</dbReference>
<proteinExistence type="predicted"/>
<dbReference type="Proteomes" id="UP000494206">
    <property type="component" value="Unassembled WGS sequence"/>
</dbReference>
<dbReference type="InterPro" id="IPR052961">
    <property type="entry name" value="Oxido-Kinase-like_Enzymes"/>
</dbReference>
<dbReference type="SMART" id="SM00587">
    <property type="entry name" value="CHK"/>
    <property type="match status" value="1"/>
</dbReference>
<accession>A0A8S1E7Q7</accession>
<dbReference type="EMBL" id="CADEPM010000001">
    <property type="protein sequence ID" value="CAB3396943.1"/>
    <property type="molecule type" value="Genomic_DNA"/>
</dbReference>
<dbReference type="InterPro" id="IPR012877">
    <property type="entry name" value="Dhs-27"/>
</dbReference>
<comment type="caution">
    <text evidence="2">The sequence shown here is derived from an EMBL/GenBank/DDBJ whole genome shotgun (WGS) entry which is preliminary data.</text>
</comment>
<protein>
    <recommendedName>
        <fullName evidence="1">CHK kinase-like domain-containing protein</fullName>
    </recommendedName>
</protein>
<reference evidence="2 3" key="1">
    <citation type="submission" date="2020-04" db="EMBL/GenBank/DDBJ databases">
        <authorList>
            <person name="Laetsch R D."/>
            <person name="Stevens L."/>
            <person name="Kumar S."/>
            <person name="Blaxter L. M."/>
        </authorList>
    </citation>
    <scope>NUCLEOTIDE SEQUENCE [LARGE SCALE GENOMIC DNA]</scope>
</reference>
<dbReference type="InterPro" id="IPR015897">
    <property type="entry name" value="CHK_kinase-like"/>
</dbReference>
<sequence length="435" mass="50141">MSLSVAAHGILKTHLTWDEVEHELQKAFNTKAHFGPNKSATSISDFKGFMSKIALIEPDWQNVATDENLPEKFIVKISSQLAFVELRNVMKMGTDEQFEKKIKQLTEVTRKFHNHEVESYRLLEKYAGGEIAITKIFATRKFDSENQLKGFIISEYIPDTQHIPLYESISYEDIQPIVKAAALFSAVGENMLEDELEYTKDHNMASIIGKFLDEENLNNVVSLLKEKFPTEHEDKIDEYFDIIKRFYAEPEFLMKYAKMHTFLRHKPVLIHCDLWSSNLLCTKSDDHHVKLKAIIDFQTVSTGSPGIDLGRLFTSSLTAKDRREHLDDLLHLYYSTFIGKLAGKPQPYNFTQANSQRKGKYKKLFLQLKISYNIAFPLLTLLVIPAMTPLLEQANVPENLRETMREAAIEKMVGLLEDAIETHKRNVEEIPEFYN</sequence>
<dbReference type="InterPro" id="IPR011009">
    <property type="entry name" value="Kinase-like_dom_sf"/>
</dbReference>
<evidence type="ECO:0000259" key="1">
    <source>
        <dbReference type="SMART" id="SM00587"/>
    </source>
</evidence>
<gene>
    <name evidence="2" type="ORF">CBOVIS_LOCUS429</name>
</gene>
<dbReference type="PANTHER" id="PTHR23020:SF43">
    <property type="entry name" value="CHK KINASE-LIKE DOMAIN-CONTAINING PROTEIN"/>
    <property type="match status" value="1"/>
</dbReference>
<dbReference type="AlphaFoldDB" id="A0A8S1E7Q7"/>
<organism evidence="2 3">
    <name type="scientific">Caenorhabditis bovis</name>
    <dbReference type="NCBI Taxonomy" id="2654633"/>
    <lineage>
        <taxon>Eukaryota</taxon>
        <taxon>Metazoa</taxon>
        <taxon>Ecdysozoa</taxon>
        <taxon>Nematoda</taxon>
        <taxon>Chromadorea</taxon>
        <taxon>Rhabditida</taxon>
        <taxon>Rhabditina</taxon>
        <taxon>Rhabditomorpha</taxon>
        <taxon>Rhabditoidea</taxon>
        <taxon>Rhabditidae</taxon>
        <taxon>Peloderinae</taxon>
        <taxon>Caenorhabditis</taxon>
    </lineage>
</organism>
<evidence type="ECO:0000313" key="2">
    <source>
        <dbReference type="EMBL" id="CAB3396943.1"/>
    </source>
</evidence>